<dbReference type="PANTHER" id="PTHR43105:SF10">
    <property type="entry name" value="NADH-QUINONE OXIDOREDUCTASE SUBUNIT G"/>
    <property type="match status" value="1"/>
</dbReference>
<feature type="compositionally biased region" description="Basic and acidic residues" evidence="5">
    <location>
        <begin position="103"/>
        <end position="118"/>
    </location>
</feature>
<evidence type="ECO:0000256" key="4">
    <source>
        <dbReference type="ARBA" id="ARBA00023014"/>
    </source>
</evidence>
<gene>
    <name evidence="7" type="ORF">NEMVEDRAFT_v1g223173</name>
</gene>
<dbReference type="AlphaFoldDB" id="A7T6W9"/>
<dbReference type="Gene3D" id="2.102.10.10">
    <property type="entry name" value="Rieske [2Fe-2S] iron-sulphur domain"/>
    <property type="match status" value="1"/>
</dbReference>
<proteinExistence type="predicted"/>
<accession>A7T6W9</accession>
<evidence type="ECO:0000259" key="6">
    <source>
        <dbReference type="PROSITE" id="PS51296"/>
    </source>
</evidence>
<dbReference type="InterPro" id="IPR050123">
    <property type="entry name" value="Prok_molybdopt-oxidoreductase"/>
</dbReference>
<protein>
    <recommendedName>
        <fullName evidence="6">Rieske domain-containing protein</fullName>
    </recommendedName>
</protein>
<dbReference type="Pfam" id="PF00355">
    <property type="entry name" value="Rieske"/>
    <property type="match status" value="1"/>
</dbReference>
<keyword evidence="2" id="KW-0479">Metal-binding</keyword>
<sequence>MLDHDFIDNYTSGFDMTIDAVKDYTLEWAEEVTGIKKEKIKEAAELWGKAKTSFLLHARGIEHHSKGVDNVLGCINLVLATGRIGKPYCGYGTITGQGNGQGGREHGHKCDQLPGNRDIENPEHRKYISEVWGIDEKDLPGKGLSAYEIIEAIHRGEIKGSGKIECPCHKGFFDAMTGEVLEGPPPRALPKLEVFFKDSGVFVKSFQEAGLVGCIIYQKGIEVHKKRPKQEFRSFFI</sequence>
<evidence type="ECO:0000256" key="3">
    <source>
        <dbReference type="ARBA" id="ARBA00023004"/>
    </source>
</evidence>
<evidence type="ECO:0000256" key="1">
    <source>
        <dbReference type="ARBA" id="ARBA00022714"/>
    </source>
</evidence>
<dbReference type="EMBL" id="DS471764">
    <property type="protein sequence ID" value="EDO28284.1"/>
    <property type="molecule type" value="Genomic_DNA"/>
</dbReference>
<dbReference type="Gene3D" id="3.40.228.10">
    <property type="entry name" value="Dimethylsulfoxide Reductase, domain 2"/>
    <property type="match status" value="1"/>
</dbReference>
<evidence type="ECO:0000256" key="2">
    <source>
        <dbReference type="ARBA" id="ARBA00022723"/>
    </source>
</evidence>
<keyword evidence="1" id="KW-0001">2Fe-2S</keyword>
<keyword evidence="4" id="KW-0411">Iron-sulfur</keyword>
<dbReference type="eggNOG" id="ENOG502QUVZ">
    <property type="taxonomic scope" value="Eukaryota"/>
</dbReference>
<dbReference type="CDD" id="cd03467">
    <property type="entry name" value="Rieske"/>
    <property type="match status" value="1"/>
</dbReference>
<reference evidence="7 8" key="1">
    <citation type="journal article" date="2007" name="Science">
        <title>Sea anemone genome reveals ancestral eumetazoan gene repertoire and genomic organization.</title>
        <authorList>
            <person name="Putnam N.H."/>
            <person name="Srivastava M."/>
            <person name="Hellsten U."/>
            <person name="Dirks B."/>
            <person name="Chapman J."/>
            <person name="Salamov A."/>
            <person name="Terry A."/>
            <person name="Shapiro H."/>
            <person name="Lindquist E."/>
            <person name="Kapitonov V.V."/>
            <person name="Jurka J."/>
            <person name="Genikhovich G."/>
            <person name="Grigoriev I.V."/>
            <person name="Lucas S.M."/>
            <person name="Steele R.E."/>
            <person name="Finnerty J.R."/>
            <person name="Technau U."/>
            <person name="Martindale M.Q."/>
            <person name="Rokhsar D.S."/>
        </authorList>
    </citation>
    <scope>NUCLEOTIDE SEQUENCE [LARGE SCALE GENOMIC DNA]</scope>
    <source>
        <strain evidence="8">CH2 X CH6</strain>
    </source>
</reference>
<evidence type="ECO:0000313" key="7">
    <source>
        <dbReference type="EMBL" id="EDO28284.1"/>
    </source>
</evidence>
<dbReference type="HOGENOM" id="CLU_1171854_0_0_1"/>
<dbReference type="SUPFAM" id="SSF50022">
    <property type="entry name" value="ISP domain"/>
    <property type="match status" value="1"/>
</dbReference>
<feature type="region of interest" description="Disordered" evidence="5">
    <location>
        <begin position="99"/>
        <end position="118"/>
    </location>
</feature>
<dbReference type="GO" id="GO:0046872">
    <property type="term" value="F:metal ion binding"/>
    <property type="evidence" value="ECO:0007669"/>
    <property type="project" value="UniProtKB-KW"/>
</dbReference>
<keyword evidence="3" id="KW-0408">Iron</keyword>
<organism evidence="7 8">
    <name type="scientific">Nematostella vectensis</name>
    <name type="common">Starlet sea anemone</name>
    <dbReference type="NCBI Taxonomy" id="45351"/>
    <lineage>
        <taxon>Eukaryota</taxon>
        <taxon>Metazoa</taxon>
        <taxon>Cnidaria</taxon>
        <taxon>Anthozoa</taxon>
        <taxon>Hexacorallia</taxon>
        <taxon>Actiniaria</taxon>
        <taxon>Edwardsiidae</taxon>
        <taxon>Nematostella</taxon>
    </lineage>
</organism>
<dbReference type="PANTHER" id="PTHR43105">
    <property type="entry name" value="RESPIRATORY NITRATE REDUCTASE"/>
    <property type="match status" value="1"/>
</dbReference>
<dbReference type="InParanoid" id="A7T6W9"/>
<dbReference type="SUPFAM" id="SSF53706">
    <property type="entry name" value="Formate dehydrogenase/DMSO reductase, domains 1-3"/>
    <property type="match status" value="1"/>
</dbReference>
<dbReference type="STRING" id="45351.A7T6W9"/>
<dbReference type="Proteomes" id="UP000001593">
    <property type="component" value="Unassembled WGS sequence"/>
</dbReference>
<keyword evidence="8" id="KW-1185">Reference proteome</keyword>
<feature type="domain" description="Rieske" evidence="6">
    <location>
        <begin position="162"/>
        <end position="203"/>
    </location>
</feature>
<dbReference type="InterPro" id="IPR017941">
    <property type="entry name" value="Rieske_2Fe-2S"/>
</dbReference>
<dbReference type="GO" id="GO:0051537">
    <property type="term" value="F:2 iron, 2 sulfur cluster binding"/>
    <property type="evidence" value="ECO:0007669"/>
    <property type="project" value="UniProtKB-KW"/>
</dbReference>
<evidence type="ECO:0000256" key="5">
    <source>
        <dbReference type="SAM" id="MobiDB-lite"/>
    </source>
</evidence>
<dbReference type="InterPro" id="IPR036922">
    <property type="entry name" value="Rieske_2Fe-2S_sf"/>
</dbReference>
<dbReference type="PROSITE" id="PS51296">
    <property type="entry name" value="RIESKE"/>
    <property type="match status" value="1"/>
</dbReference>
<evidence type="ECO:0000313" key="8">
    <source>
        <dbReference type="Proteomes" id="UP000001593"/>
    </source>
</evidence>
<name>A7T6W9_NEMVE</name>